<dbReference type="AlphaFoldDB" id="A0A0N7IFM5"/>
<protein>
    <recommendedName>
        <fullName evidence="4">TonB-dependent receptor</fullName>
    </recommendedName>
</protein>
<keyword evidence="1" id="KW-0732">Signal</keyword>
<organism evidence="2 3">
    <name type="scientific">Bacteroides cellulosilyticus</name>
    <dbReference type="NCBI Taxonomy" id="246787"/>
    <lineage>
        <taxon>Bacteria</taxon>
        <taxon>Pseudomonadati</taxon>
        <taxon>Bacteroidota</taxon>
        <taxon>Bacteroidia</taxon>
        <taxon>Bacteroidales</taxon>
        <taxon>Bacteroidaceae</taxon>
        <taxon>Bacteroides</taxon>
    </lineage>
</organism>
<reference evidence="2 3" key="1">
    <citation type="journal article" date="2015" name="Science">
        <title>Genetic determinants of in vivo fitness and diet responsiveness in multiple human gut Bacteroides.</title>
        <authorList>
            <person name="Wu M."/>
            <person name="McNulty N.P."/>
            <person name="Rodionov D.A."/>
            <person name="Khoroshkin M.S."/>
            <person name="Griffin N.W."/>
            <person name="Cheng J."/>
            <person name="Latreille P."/>
            <person name="Kerstetter R.A."/>
            <person name="Terrapon N."/>
            <person name="Henrissat B."/>
            <person name="Osterman A.L."/>
            <person name="Gordon J.I."/>
        </authorList>
    </citation>
    <scope>NUCLEOTIDE SEQUENCE [LARGE SCALE GENOMIC DNA]</scope>
    <source>
        <strain evidence="2 3">WH2</strain>
    </source>
</reference>
<evidence type="ECO:0000256" key="1">
    <source>
        <dbReference type="SAM" id="SignalP"/>
    </source>
</evidence>
<accession>A0A0N7IFM5</accession>
<dbReference type="PATRIC" id="fig|246787.4.peg.3505"/>
<evidence type="ECO:0000313" key="2">
    <source>
        <dbReference type="EMBL" id="ALJ60619.1"/>
    </source>
</evidence>
<gene>
    <name evidence="2" type="ORF">BcellWH2_03386</name>
</gene>
<dbReference type="KEGG" id="bcel:BcellWH2_03386"/>
<name>A0A0N7IFM5_9BACE</name>
<evidence type="ECO:0008006" key="4">
    <source>
        <dbReference type="Google" id="ProtNLM"/>
    </source>
</evidence>
<proteinExistence type="predicted"/>
<evidence type="ECO:0000313" key="3">
    <source>
        <dbReference type="Proteomes" id="UP000061809"/>
    </source>
</evidence>
<feature type="chain" id="PRO_5006013446" description="TonB-dependent receptor" evidence="1">
    <location>
        <begin position="21"/>
        <end position="699"/>
    </location>
</feature>
<dbReference type="RefSeq" id="WP_236707580.1">
    <property type="nucleotide sequence ID" value="NZ_CP012801.1"/>
</dbReference>
<feature type="signal peptide" evidence="1">
    <location>
        <begin position="1"/>
        <end position="20"/>
    </location>
</feature>
<dbReference type="SUPFAM" id="SSF56935">
    <property type="entry name" value="Porins"/>
    <property type="match status" value="1"/>
</dbReference>
<sequence>MKTIVSILTILLCMASPSYAQLIAKDSTGVMAISLDEVTIQARSIIEKGDRKVILPTQNQLKMSSSGIDLLGKLQLPRITVDIMSGEITTSGNGEVQLRINGVRVTYTEISSLSPEDILRIEYHDTPGVRYGNAAAVIDYITKNKKAGGSVSGGAIHSLSSNRTSIDDMISGRYNYGKSEISANVRYIQRKGDWTREYDERFIFSDNELHRLETGEPTLFNKKLLASNLNYTLQEKGKYLFNAQFRYTLQDNPAGYEDRKSKLYTSDSDIPVSIYDHTQERNHLPSLDLYYQQNLKNDQRLIFNLVGTYIKSSNTRIYQEKQEGIANTELYSDIAGKKYSLIAEGIYEKKLGQGTLTGGLRHMQSYTDNRYEGEDVMNVLLKQAESYAYTEYKGKIQNWGYIANLSLTRFYYSQRDNHSERYGFQPSLLVSYNPVDNLHFRYHINLKNNAPSIAYLNDVEQRIDILQTRRGNPDLKSFRSTIQDFNAIFSTGIFSIDALVSYAYEKNPIMESVIYEEGMFIHTYENQKSFQHLAAEVTFNIKPWKDHISLSVTPGINRYISTGNNYLHTYTLKELRINLDASYKNWLLSFMTITPPNRYVYGEQLLKGDLMHTLMIGYKQPAWSIMAGIHNPFMKTYRSENANWSALNPVKSDIHSTNMSNTIVVKLNFNLNFGRQYKGANKGIQNIDTDSGILQGTKE</sequence>
<dbReference type="EMBL" id="CP012801">
    <property type="protein sequence ID" value="ALJ60619.1"/>
    <property type="molecule type" value="Genomic_DNA"/>
</dbReference>
<dbReference type="Proteomes" id="UP000061809">
    <property type="component" value="Chromosome"/>
</dbReference>